<evidence type="ECO:0000256" key="4">
    <source>
        <dbReference type="ARBA" id="ARBA00022982"/>
    </source>
</evidence>
<dbReference type="Gene3D" id="3.30.70.20">
    <property type="match status" value="1"/>
</dbReference>
<keyword evidence="10" id="KW-1185">Reference proteome</keyword>
<evidence type="ECO:0000256" key="3">
    <source>
        <dbReference type="ARBA" id="ARBA00022723"/>
    </source>
</evidence>
<evidence type="ECO:0000256" key="2">
    <source>
        <dbReference type="ARBA" id="ARBA00022448"/>
    </source>
</evidence>
<comment type="function">
    <text evidence="8">Ferredoxins are iron-sulfur proteins that transfer electrons in a wide variety of metabolic reactions.</text>
</comment>
<comment type="cofactor">
    <cofactor evidence="1">
        <name>[3Fe-4S] cluster</name>
        <dbReference type="ChEBI" id="CHEBI:21137"/>
    </cofactor>
</comment>
<evidence type="ECO:0000256" key="1">
    <source>
        <dbReference type="ARBA" id="ARBA00001927"/>
    </source>
</evidence>
<sequence length="67" mass="6974">MSAMEVEVDPRRCCASGMCALTAPAVFDQDEAAGTVVLLSARPPSETWDSVWEAADSCPAGAISVKD</sequence>
<name>A0A841FR28_9ACTN</name>
<keyword evidence="6 8" id="KW-0411">Iron-sulfur</keyword>
<dbReference type="InterPro" id="IPR001080">
    <property type="entry name" value="3Fe4S_ferredoxin"/>
</dbReference>
<dbReference type="AlphaFoldDB" id="A0A841FR28"/>
<evidence type="ECO:0000313" key="10">
    <source>
        <dbReference type="Proteomes" id="UP000548476"/>
    </source>
</evidence>
<comment type="caution">
    <text evidence="9">The sequence shown here is derived from an EMBL/GenBank/DDBJ whole genome shotgun (WGS) entry which is preliminary data.</text>
</comment>
<keyword evidence="2 8" id="KW-0813">Transport</keyword>
<evidence type="ECO:0000313" key="9">
    <source>
        <dbReference type="EMBL" id="MBB6037283.1"/>
    </source>
</evidence>
<dbReference type="SUPFAM" id="SSF54862">
    <property type="entry name" value="4Fe-4S ferredoxins"/>
    <property type="match status" value="1"/>
</dbReference>
<reference evidence="9 10" key="1">
    <citation type="submission" date="2020-08" db="EMBL/GenBank/DDBJ databases">
        <title>Genomic Encyclopedia of Type Strains, Phase IV (KMG-IV): sequencing the most valuable type-strain genomes for metagenomic binning, comparative biology and taxonomic classification.</title>
        <authorList>
            <person name="Goeker M."/>
        </authorList>
    </citation>
    <scope>NUCLEOTIDE SEQUENCE [LARGE SCALE GENOMIC DNA]</scope>
    <source>
        <strain evidence="9 10">YIM 65646</strain>
    </source>
</reference>
<dbReference type="Pfam" id="PF13370">
    <property type="entry name" value="Fer4_13"/>
    <property type="match status" value="1"/>
</dbReference>
<dbReference type="Proteomes" id="UP000548476">
    <property type="component" value="Unassembled WGS sequence"/>
</dbReference>
<keyword evidence="7" id="KW-0003">3Fe-4S</keyword>
<dbReference type="GO" id="GO:0009055">
    <property type="term" value="F:electron transfer activity"/>
    <property type="evidence" value="ECO:0007669"/>
    <property type="project" value="UniProtKB-UniRule"/>
</dbReference>
<keyword evidence="4 8" id="KW-0249">Electron transport</keyword>
<evidence type="ECO:0000256" key="6">
    <source>
        <dbReference type="ARBA" id="ARBA00023014"/>
    </source>
</evidence>
<dbReference type="GO" id="GO:0051538">
    <property type="term" value="F:3 iron, 4 sulfur cluster binding"/>
    <property type="evidence" value="ECO:0007669"/>
    <property type="project" value="UniProtKB-KW"/>
</dbReference>
<gene>
    <name evidence="9" type="ORF">HNR73_005159</name>
</gene>
<dbReference type="InterPro" id="IPR051269">
    <property type="entry name" value="Fe-S_cluster_ET"/>
</dbReference>
<evidence type="ECO:0000256" key="7">
    <source>
        <dbReference type="ARBA" id="ARBA00023291"/>
    </source>
</evidence>
<keyword evidence="3 8" id="KW-0479">Metal-binding</keyword>
<protein>
    <recommendedName>
        <fullName evidence="8">Ferredoxin</fullName>
    </recommendedName>
</protein>
<dbReference type="PANTHER" id="PTHR36923:SF3">
    <property type="entry name" value="FERREDOXIN"/>
    <property type="match status" value="1"/>
</dbReference>
<dbReference type="GO" id="GO:0005506">
    <property type="term" value="F:iron ion binding"/>
    <property type="evidence" value="ECO:0007669"/>
    <property type="project" value="UniProtKB-UniRule"/>
</dbReference>
<dbReference type="PANTHER" id="PTHR36923">
    <property type="entry name" value="FERREDOXIN"/>
    <property type="match status" value="1"/>
</dbReference>
<evidence type="ECO:0000256" key="8">
    <source>
        <dbReference type="RuleBase" id="RU368020"/>
    </source>
</evidence>
<organism evidence="9 10">
    <name type="scientific">Phytomonospora endophytica</name>
    <dbReference type="NCBI Taxonomy" id="714109"/>
    <lineage>
        <taxon>Bacteria</taxon>
        <taxon>Bacillati</taxon>
        <taxon>Actinomycetota</taxon>
        <taxon>Actinomycetes</taxon>
        <taxon>Micromonosporales</taxon>
        <taxon>Micromonosporaceae</taxon>
        <taxon>Phytomonospora</taxon>
    </lineage>
</organism>
<dbReference type="EMBL" id="JACHGT010000012">
    <property type="protein sequence ID" value="MBB6037283.1"/>
    <property type="molecule type" value="Genomic_DNA"/>
</dbReference>
<dbReference type="PRINTS" id="PR00352">
    <property type="entry name" value="3FE4SFRDOXIN"/>
</dbReference>
<proteinExistence type="predicted"/>
<keyword evidence="5 8" id="KW-0408">Iron</keyword>
<evidence type="ECO:0000256" key="5">
    <source>
        <dbReference type="ARBA" id="ARBA00023004"/>
    </source>
</evidence>
<accession>A0A841FR28</accession>